<dbReference type="EMBL" id="FOJN01000005">
    <property type="protein sequence ID" value="SFA49070.1"/>
    <property type="molecule type" value="Genomic_DNA"/>
</dbReference>
<proteinExistence type="predicted"/>
<reference evidence="2 3" key="1">
    <citation type="submission" date="2016-10" db="EMBL/GenBank/DDBJ databases">
        <authorList>
            <person name="de Groot N.N."/>
        </authorList>
    </citation>
    <scope>NUCLEOTIDE SEQUENCE [LARGE SCALE GENOMIC DNA]</scope>
    <source>
        <strain evidence="2 3">DSM 44908</strain>
    </source>
</reference>
<dbReference type="SUPFAM" id="SSF69593">
    <property type="entry name" value="Glycerol-3-phosphate (1)-acyltransferase"/>
    <property type="match status" value="1"/>
</dbReference>
<dbReference type="GO" id="GO:0016020">
    <property type="term" value="C:membrane"/>
    <property type="evidence" value="ECO:0007669"/>
    <property type="project" value="TreeGrafter"/>
</dbReference>
<dbReference type="GeneID" id="85485573"/>
<dbReference type="InterPro" id="IPR002123">
    <property type="entry name" value="Plipid/glycerol_acylTrfase"/>
</dbReference>
<sequence length="252" mass="27279">MDAVPKRILGTAVAVARLYHRMETDIRAPLPAGPVLFVANHGFGGVFDLNVLAFYSAYERIDGRRRVAVLTHQIAWTLKVGRLVELFDATPANHRNAVNALRSGSHVLVFPGGDIDGFKRWSDRNRVLFAGRTGYARVAVEAGVPIVPVVTAGAGESLVVLAEGKRLARWTRADKLLRVKTVATSVSIPWGLNVGLVGLLPYLPLPSKISTTVLPAMEPADGESVEDFAARVHRAMDDELQAMTTERTPIVG</sequence>
<evidence type="ECO:0000313" key="2">
    <source>
        <dbReference type="EMBL" id="SFA49070.1"/>
    </source>
</evidence>
<protein>
    <submittedName>
        <fullName evidence="2">Acyltransferase</fullName>
    </submittedName>
</protein>
<name>A0A1I0TBI1_9NOCA</name>
<evidence type="ECO:0000313" key="3">
    <source>
        <dbReference type="Proteomes" id="UP000182054"/>
    </source>
</evidence>
<dbReference type="OrthoDB" id="7056876at2"/>
<dbReference type="Proteomes" id="UP000182054">
    <property type="component" value="Unassembled WGS sequence"/>
</dbReference>
<dbReference type="PANTHER" id="PTHR22753:SF14">
    <property type="entry name" value="MONOACYLGLYCEROL_DIACYLGLYCEROL O-ACYLTRANSFERASE"/>
    <property type="match status" value="1"/>
</dbReference>
<feature type="domain" description="Phospholipid/glycerol acyltransferase" evidence="1">
    <location>
        <begin position="35"/>
        <end position="154"/>
    </location>
</feature>
<dbReference type="RefSeq" id="WP_068362103.1">
    <property type="nucleotide sequence ID" value="NZ_FOJN01000005.1"/>
</dbReference>
<dbReference type="PANTHER" id="PTHR22753">
    <property type="entry name" value="TRANSMEMBRANE PROTEIN 68"/>
    <property type="match status" value="1"/>
</dbReference>
<evidence type="ECO:0000259" key="1">
    <source>
        <dbReference type="SMART" id="SM00563"/>
    </source>
</evidence>
<gene>
    <name evidence="2" type="ORF">SAMN05444374_105120</name>
</gene>
<dbReference type="SMART" id="SM00563">
    <property type="entry name" value="PlsC"/>
    <property type="match status" value="1"/>
</dbReference>
<dbReference type="Pfam" id="PF01553">
    <property type="entry name" value="Acyltransferase"/>
    <property type="match status" value="1"/>
</dbReference>
<organism evidence="2 3">
    <name type="scientific">Rhodococcoides kroppenstedtii</name>
    <dbReference type="NCBI Taxonomy" id="293050"/>
    <lineage>
        <taxon>Bacteria</taxon>
        <taxon>Bacillati</taxon>
        <taxon>Actinomycetota</taxon>
        <taxon>Actinomycetes</taxon>
        <taxon>Mycobacteriales</taxon>
        <taxon>Nocardiaceae</taxon>
        <taxon>Rhodococcoides</taxon>
    </lineage>
</organism>
<accession>A0A1I0TBI1</accession>
<keyword evidence="2" id="KW-0808">Transferase</keyword>
<dbReference type="AlphaFoldDB" id="A0A1I0TBI1"/>
<dbReference type="GO" id="GO:0016746">
    <property type="term" value="F:acyltransferase activity"/>
    <property type="evidence" value="ECO:0007669"/>
    <property type="project" value="UniProtKB-KW"/>
</dbReference>
<keyword evidence="2" id="KW-0012">Acyltransferase</keyword>